<dbReference type="STRING" id="561061.SAMN05660862_1856"/>
<dbReference type="OrthoDB" id="9757939at2"/>
<dbReference type="AlphaFoldDB" id="A0A1X7JNE8"/>
<evidence type="ECO:0000259" key="3">
    <source>
        <dbReference type="Pfam" id="PF20620"/>
    </source>
</evidence>
<organism evidence="5 6">
    <name type="scientific">Sphingobacterium psychroaquaticum</name>
    <dbReference type="NCBI Taxonomy" id="561061"/>
    <lineage>
        <taxon>Bacteria</taxon>
        <taxon>Pseudomonadati</taxon>
        <taxon>Bacteroidota</taxon>
        <taxon>Sphingobacteriia</taxon>
        <taxon>Sphingobacteriales</taxon>
        <taxon>Sphingobacteriaceae</taxon>
        <taxon>Sphingobacterium</taxon>
    </lineage>
</organism>
<dbReference type="InterPro" id="IPR012878">
    <property type="entry name" value="Beta-AFase-like_GH127_cat"/>
</dbReference>
<reference evidence="5 6" key="1">
    <citation type="submission" date="2017-04" db="EMBL/GenBank/DDBJ databases">
        <authorList>
            <person name="Afonso C.L."/>
            <person name="Miller P.J."/>
            <person name="Scott M.A."/>
            <person name="Spackman E."/>
            <person name="Goraichik I."/>
            <person name="Dimitrov K.M."/>
            <person name="Suarez D.L."/>
            <person name="Swayne D.E."/>
        </authorList>
    </citation>
    <scope>NUCLEOTIDE SEQUENCE [LARGE SCALE GENOMIC DNA]</scope>
    <source>
        <strain evidence="5 6">DSM 22418</strain>
    </source>
</reference>
<dbReference type="PANTHER" id="PTHR31151:SF0">
    <property type="entry name" value="PROLINE-TRNA LIGASE (DUF1680)"/>
    <property type="match status" value="1"/>
</dbReference>
<feature type="domain" description="Non-reducing end beta-L-arabinofuranosidase-like GH127 catalytic" evidence="1">
    <location>
        <begin position="37"/>
        <end position="418"/>
    </location>
</feature>
<dbReference type="SUPFAM" id="SSF48208">
    <property type="entry name" value="Six-hairpin glycosidases"/>
    <property type="match status" value="1"/>
</dbReference>
<dbReference type="Pfam" id="PF07944">
    <property type="entry name" value="Beta-AFase-like_GH127_cat"/>
    <property type="match status" value="1"/>
</dbReference>
<evidence type="ECO:0000259" key="4">
    <source>
        <dbReference type="Pfam" id="PF20736"/>
    </source>
</evidence>
<sequence length="790" mass="89502">MKHLLLLVLIAIKLCEGMESFAQPSPSNKIQLFPLHEVRLLDGPFKHAQETDKRYLLRLNPDCLLAPFLREAGLLAKTDSYTNWENTGLDGHIGGHYLTALSLMYASTEDPEILEKLVYMLSELRRCQEALGTGYIGAVPGSTTLWSAIQSGNIAAGTFDLNKKWVPLYNIHKTYAGLRDAYLIAGQSEAKEMLVRMTDWAIRLVQNLSEYQIQDMLRSEHGGLNEVFADVAAITGDTKYLTLAKQFSHHSILQPLVEGKDALTGLHANTQIPKVIGFKRIADMDNNKSWDAAARFFWETVVQHRTVAIGGNSAYEHFHPQDDFSNMINSVEGPETCNTYNMLKLSVQLFQTEGDIRYVDFYERALYNHILSTQHPTQGGFVYFTPMRPGHYRVYSQPQTSFWCCVGSGLENHAKYGEFIYAHDEKDLWVNLFISSTLDWKERGVQLRQETSFPQEPSTKLTIETTKAQKFGLKLRYPAWVRSGDLRVTVNGVDVKTDVIPGQYVRVDRIWKSGDQVELHFKMHVDIEQMPDHSSYFAYLYGPIVLAAKTDTAAMAGILADDSRGGHIAKGPQIAAQDIPVLVGPAAELKEFPSLISPRELRFRLAHTFVGDQEVPQELIPFYQLHDSRYIIYWPQVDNREALRQKDSDLQQSGWAKAVVDKVQCGQQQPESDHDIDYEQSETGVTDGRQWREASGWFSYTMKNVKKEGRFLMVHFFKTDEKRNTEVRINGTLVSPIRSGTLEANELFAVYALPAQSHNTALVTVRFQATENNKTNRMAAVVLLTQDEVK</sequence>
<feature type="domain" description="Glycoside hydrolase GH146 substrate-binding" evidence="3">
    <location>
        <begin position="657"/>
        <end position="784"/>
    </location>
</feature>
<evidence type="ECO:0000313" key="6">
    <source>
        <dbReference type="Proteomes" id="UP000192980"/>
    </source>
</evidence>
<proteinExistence type="predicted"/>
<dbReference type="Pfam" id="PF20620">
    <property type="entry name" value="DUF6805"/>
    <property type="match status" value="1"/>
</dbReference>
<feature type="domain" description="DUF4986" evidence="2">
    <location>
        <begin position="553"/>
        <end position="634"/>
    </location>
</feature>
<accession>A0A1X7JNE8</accession>
<gene>
    <name evidence="5" type="ORF">SAMN05660862_1856</name>
</gene>
<dbReference type="RefSeq" id="WP_085472618.1">
    <property type="nucleotide sequence ID" value="NZ_FXAU01000003.1"/>
</dbReference>
<dbReference type="InterPro" id="IPR049046">
    <property type="entry name" value="Beta-AFase-like_GH127_middle"/>
</dbReference>
<dbReference type="Pfam" id="PF20736">
    <property type="entry name" value="Glyco_hydro127M"/>
    <property type="match status" value="1"/>
</dbReference>
<evidence type="ECO:0000259" key="1">
    <source>
        <dbReference type="Pfam" id="PF07944"/>
    </source>
</evidence>
<evidence type="ECO:0000313" key="5">
    <source>
        <dbReference type="EMBL" id="SMG28969.1"/>
    </source>
</evidence>
<dbReference type="InterPro" id="IPR008928">
    <property type="entry name" value="6-hairpin_glycosidase_sf"/>
</dbReference>
<dbReference type="Proteomes" id="UP000192980">
    <property type="component" value="Unassembled WGS sequence"/>
</dbReference>
<dbReference type="Pfam" id="PF16375">
    <property type="entry name" value="DUF4986"/>
    <property type="match status" value="1"/>
</dbReference>
<dbReference type="InterPro" id="IPR046544">
    <property type="entry name" value="GH146_SB_dom"/>
</dbReference>
<dbReference type="PANTHER" id="PTHR31151">
    <property type="entry name" value="PROLINE-TRNA LIGASE (DUF1680)"/>
    <property type="match status" value="1"/>
</dbReference>
<dbReference type="EMBL" id="FXAU01000003">
    <property type="protein sequence ID" value="SMG28969.1"/>
    <property type="molecule type" value="Genomic_DNA"/>
</dbReference>
<evidence type="ECO:0000259" key="2">
    <source>
        <dbReference type="Pfam" id="PF16375"/>
    </source>
</evidence>
<dbReference type="GO" id="GO:0005975">
    <property type="term" value="P:carbohydrate metabolic process"/>
    <property type="evidence" value="ECO:0007669"/>
    <property type="project" value="InterPro"/>
</dbReference>
<name>A0A1X7JNE8_9SPHI</name>
<dbReference type="InterPro" id="IPR032275">
    <property type="entry name" value="DUF4986"/>
</dbReference>
<keyword evidence="6" id="KW-1185">Reference proteome</keyword>
<feature type="domain" description="Non-reducing end beta-L-arabinofuranosidase-like GH127 middle" evidence="4">
    <location>
        <begin position="428"/>
        <end position="523"/>
    </location>
</feature>
<protein>
    <submittedName>
        <fullName evidence="5">Uncharacterized protein</fullName>
    </submittedName>
</protein>